<organism evidence="1 2">
    <name type="scientific">Haloferula luteola</name>
    <dbReference type="NCBI Taxonomy" id="595692"/>
    <lineage>
        <taxon>Bacteria</taxon>
        <taxon>Pseudomonadati</taxon>
        <taxon>Verrucomicrobiota</taxon>
        <taxon>Verrucomicrobiia</taxon>
        <taxon>Verrucomicrobiales</taxon>
        <taxon>Verrucomicrobiaceae</taxon>
        <taxon>Haloferula</taxon>
    </lineage>
</organism>
<evidence type="ECO:0000313" key="1">
    <source>
        <dbReference type="EMBL" id="MBB5351452.1"/>
    </source>
</evidence>
<dbReference type="Proteomes" id="UP000557717">
    <property type="component" value="Unassembled WGS sequence"/>
</dbReference>
<dbReference type="AlphaFoldDB" id="A0A840V0B7"/>
<keyword evidence="2" id="KW-1185">Reference proteome</keyword>
<accession>A0A840V0B7</accession>
<name>A0A840V0B7_9BACT</name>
<sequence>MPAPSDQSDPGLAGTPFVVEGTGQWTSLHFVRSSEITGKAEMSPSEIDRLQRAVEIFGDEWDSGALIFDSDALSSSTIPLVLFAEEGCDLTEQVKSIYEQLLAEEGSSKEER</sequence>
<gene>
    <name evidence="1" type="ORF">HNR46_001688</name>
</gene>
<evidence type="ECO:0000313" key="2">
    <source>
        <dbReference type="Proteomes" id="UP000557717"/>
    </source>
</evidence>
<dbReference type="EMBL" id="JACHFD010000006">
    <property type="protein sequence ID" value="MBB5351452.1"/>
    <property type="molecule type" value="Genomic_DNA"/>
</dbReference>
<proteinExistence type="predicted"/>
<comment type="caution">
    <text evidence="1">The sequence shown here is derived from an EMBL/GenBank/DDBJ whole genome shotgun (WGS) entry which is preliminary data.</text>
</comment>
<protein>
    <submittedName>
        <fullName evidence="1">Uncharacterized protein</fullName>
    </submittedName>
</protein>
<reference evidence="1 2" key="1">
    <citation type="submission" date="2020-08" db="EMBL/GenBank/DDBJ databases">
        <title>Genomic Encyclopedia of Type Strains, Phase IV (KMG-IV): sequencing the most valuable type-strain genomes for metagenomic binning, comparative biology and taxonomic classification.</title>
        <authorList>
            <person name="Goeker M."/>
        </authorList>
    </citation>
    <scope>NUCLEOTIDE SEQUENCE [LARGE SCALE GENOMIC DNA]</scope>
    <source>
        <strain evidence="1 2">YC6886</strain>
    </source>
</reference>
<dbReference type="RefSeq" id="WP_184017619.1">
    <property type="nucleotide sequence ID" value="NZ_JACHFD010000006.1"/>
</dbReference>